<reference evidence="2 4" key="2">
    <citation type="submission" date="2018-08" db="EMBL/GenBank/DDBJ databases">
        <title>Bacillus clarus sp. nov. strain PS00077A.</title>
        <authorList>
            <person name="Mendez Acevedo M."/>
            <person name="Carroll L."/>
            <person name="Mukherjee M."/>
            <person name="Wiedmann M."/>
            <person name="Kovac J."/>
        </authorList>
    </citation>
    <scope>NUCLEOTIDE SEQUENCE [LARGE SCALE GENOMIC DNA]</scope>
    <source>
        <strain evidence="2 4">PS00077A</strain>
    </source>
</reference>
<evidence type="ECO:0000313" key="2">
    <source>
        <dbReference type="EMBL" id="RFT66473.1"/>
    </source>
</evidence>
<proteinExistence type="predicted"/>
<dbReference type="Proteomes" id="UP000264294">
    <property type="component" value="Unassembled WGS sequence"/>
</dbReference>
<dbReference type="Proteomes" id="UP000029389">
    <property type="component" value="Unassembled WGS sequence"/>
</dbReference>
<gene>
    <name evidence="2" type="ORF">D0U04_13570</name>
    <name evidence="1" type="ORF">DJ93_408</name>
</gene>
<sequence>MNENRDRVVNLNSRKYVNIDYGVLHDTKVFGKVYEKMVYVILCKYADYETKTSYPSVSRIAKECTCSENTVRAAIRRLEELRLVKVEKRVRDDGKGQTSNLYTLLPIPDEFPKFHRPSILIED</sequence>
<keyword evidence="4" id="KW-1185">Reference proteome</keyword>
<name>A0A090ZHG1_9BACI</name>
<evidence type="ECO:0000313" key="1">
    <source>
        <dbReference type="EMBL" id="KFN03671.1"/>
    </source>
</evidence>
<dbReference type="InterPro" id="IPR036388">
    <property type="entry name" value="WH-like_DNA-bd_sf"/>
</dbReference>
<dbReference type="AlphaFoldDB" id="A0A090ZHG1"/>
<organism evidence="1 3">
    <name type="scientific">Bacillus clarus</name>
    <dbReference type="NCBI Taxonomy" id="2338372"/>
    <lineage>
        <taxon>Bacteria</taxon>
        <taxon>Bacillati</taxon>
        <taxon>Bacillota</taxon>
        <taxon>Bacilli</taxon>
        <taxon>Bacillales</taxon>
        <taxon>Bacillaceae</taxon>
        <taxon>Bacillus</taxon>
        <taxon>Bacillus cereus group</taxon>
    </lineage>
</organism>
<dbReference type="Pfam" id="PF13730">
    <property type="entry name" value="HTH_36"/>
    <property type="match status" value="1"/>
</dbReference>
<accession>A0A090ZHG1</accession>
<evidence type="ECO:0000313" key="4">
    <source>
        <dbReference type="Proteomes" id="UP000264294"/>
    </source>
</evidence>
<protein>
    <submittedName>
        <fullName evidence="1">Bacterial regulatory s, gntR family protein</fullName>
    </submittedName>
    <submittedName>
        <fullName evidence="2">Helix-turn-helix domain-containing protein</fullName>
    </submittedName>
</protein>
<evidence type="ECO:0000313" key="3">
    <source>
        <dbReference type="Proteomes" id="UP000029389"/>
    </source>
</evidence>
<comment type="caution">
    <text evidence="1">The sequence shown here is derived from an EMBL/GenBank/DDBJ whole genome shotgun (WGS) entry which is preliminary data.</text>
</comment>
<dbReference type="RefSeq" id="WP_042979079.1">
    <property type="nucleotide sequence ID" value="NZ_JMQC01000008.1"/>
</dbReference>
<dbReference type="Gene3D" id="1.10.10.10">
    <property type="entry name" value="Winged helix-like DNA-binding domain superfamily/Winged helix DNA-binding domain"/>
    <property type="match status" value="1"/>
</dbReference>
<dbReference type="InterPro" id="IPR036390">
    <property type="entry name" value="WH_DNA-bd_sf"/>
</dbReference>
<dbReference type="EMBL" id="JMQC01000008">
    <property type="protein sequence ID" value="KFN03671.1"/>
    <property type="molecule type" value="Genomic_DNA"/>
</dbReference>
<reference evidence="1 3" key="1">
    <citation type="submission" date="2014-04" db="EMBL/GenBank/DDBJ databases">
        <authorList>
            <person name="Bishop-Lilly K.A."/>
            <person name="Broomall S.M."/>
            <person name="Chain P.S."/>
            <person name="Chertkov O."/>
            <person name="Coyne S.R."/>
            <person name="Daligault H.E."/>
            <person name="Davenport K.W."/>
            <person name="Erkkila T."/>
            <person name="Frey K.G."/>
            <person name="Gibbons H.S."/>
            <person name="Gu W."/>
            <person name="Jaissle J."/>
            <person name="Johnson S.L."/>
            <person name="Koroleva G.I."/>
            <person name="Ladner J.T."/>
            <person name="Lo C.-C."/>
            <person name="Minogue T.D."/>
            <person name="Munk C."/>
            <person name="Palacios G.F."/>
            <person name="Redden C.L."/>
            <person name="Rosenzweig C.N."/>
            <person name="Scholz M.B."/>
            <person name="Teshima H."/>
            <person name="Xu Y."/>
        </authorList>
    </citation>
    <scope>NUCLEOTIDE SEQUENCE [LARGE SCALE GENOMIC DNA]</scope>
    <source>
        <strain evidence="1 3">BHP</strain>
    </source>
</reference>
<dbReference type="EMBL" id="QVOD01000014">
    <property type="protein sequence ID" value="RFT66473.1"/>
    <property type="molecule type" value="Genomic_DNA"/>
</dbReference>
<dbReference type="SUPFAM" id="SSF46785">
    <property type="entry name" value="Winged helix' DNA-binding domain"/>
    <property type="match status" value="1"/>
</dbReference>